<comment type="caution">
    <text evidence="4">The sequence shown here is derived from an EMBL/GenBank/DDBJ whole genome shotgun (WGS) entry which is preliminary data.</text>
</comment>
<dbReference type="GO" id="GO:0005929">
    <property type="term" value="C:cilium"/>
    <property type="evidence" value="ECO:0007669"/>
    <property type="project" value="TreeGrafter"/>
</dbReference>
<dbReference type="Pfam" id="PF21038">
    <property type="entry name" value="CEP104_N"/>
    <property type="match status" value="1"/>
</dbReference>
<organism evidence="4 5">
    <name type="scientific">Polarella glacialis</name>
    <name type="common">Dinoflagellate</name>
    <dbReference type="NCBI Taxonomy" id="89957"/>
    <lineage>
        <taxon>Eukaryota</taxon>
        <taxon>Sar</taxon>
        <taxon>Alveolata</taxon>
        <taxon>Dinophyceae</taxon>
        <taxon>Suessiales</taxon>
        <taxon>Suessiaceae</taxon>
        <taxon>Polarella</taxon>
    </lineage>
</organism>
<reference evidence="4" key="1">
    <citation type="submission" date="2021-02" db="EMBL/GenBank/DDBJ databases">
        <authorList>
            <person name="Dougan E. K."/>
            <person name="Rhodes N."/>
            <person name="Thang M."/>
            <person name="Chan C."/>
        </authorList>
    </citation>
    <scope>NUCLEOTIDE SEQUENCE</scope>
</reference>
<dbReference type="OrthoDB" id="66599at2759"/>
<gene>
    <name evidence="4" type="ORF">PGLA1383_LOCUS6267</name>
</gene>
<feature type="non-terminal residue" evidence="4">
    <location>
        <position position="1"/>
    </location>
</feature>
<dbReference type="InterPro" id="IPR011989">
    <property type="entry name" value="ARM-like"/>
</dbReference>
<feature type="domain" description="Centrosomal protein CEP104 N-terminal" evidence="3">
    <location>
        <begin position="38"/>
        <end position="152"/>
    </location>
</feature>
<protein>
    <recommendedName>
        <fullName evidence="6">UVR domain-containing protein</fullName>
    </recommendedName>
</protein>
<dbReference type="Pfam" id="PF21040">
    <property type="entry name" value="CEP104-like_TOG"/>
    <property type="match status" value="1"/>
</dbReference>
<dbReference type="Proteomes" id="UP000654075">
    <property type="component" value="Unassembled WGS sequence"/>
</dbReference>
<evidence type="ECO:0008006" key="6">
    <source>
        <dbReference type="Google" id="ProtNLM"/>
    </source>
</evidence>
<dbReference type="InterPro" id="IPR008979">
    <property type="entry name" value="Galactose-bd-like_sf"/>
</dbReference>
<evidence type="ECO:0000313" key="4">
    <source>
        <dbReference type="EMBL" id="CAE8587431.1"/>
    </source>
</evidence>
<dbReference type="Gene3D" id="2.60.120.260">
    <property type="entry name" value="Galactose-binding domain-like"/>
    <property type="match status" value="1"/>
</dbReference>
<dbReference type="PANTHER" id="PTHR13371:SF0">
    <property type="entry name" value="CENTROSOMAL PROTEIN OF 104 KDA"/>
    <property type="match status" value="1"/>
</dbReference>
<feature type="compositionally biased region" description="Low complexity" evidence="1">
    <location>
        <begin position="172"/>
        <end position="192"/>
    </location>
</feature>
<feature type="domain" description="UVR" evidence="2">
    <location>
        <begin position="243"/>
        <end position="276"/>
    </location>
</feature>
<dbReference type="EMBL" id="CAJNNV010002582">
    <property type="protein sequence ID" value="CAE8587431.1"/>
    <property type="molecule type" value="Genomic_DNA"/>
</dbReference>
<evidence type="ECO:0000259" key="2">
    <source>
        <dbReference type="Pfam" id="PF02151"/>
    </source>
</evidence>
<dbReference type="OMA" id="HECKIAS"/>
<dbReference type="Pfam" id="PF02151">
    <property type="entry name" value="UVR"/>
    <property type="match status" value="1"/>
</dbReference>
<proteinExistence type="predicted"/>
<dbReference type="SUPFAM" id="SSF49785">
    <property type="entry name" value="Galactose-binding domain-like"/>
    <property type="match status" value="1"/>
</dbReference>
<evidence type="ECO:0000259" key="3">
    <source>
        <dbReference type="Pfam" id="PF21038"/>
    </source>
</evidence>
<evidence type="ECO:0000313" key="5">
    <source>
        <dbReference type="Proteomes" id="UP000654075"/>
    </source>
</evidence>
<sequence>MATPAPASRLKYEIIKCTSEDPEFPVSELLTHTSQTKGWQTARFCEFPQEVCLQFESPVHLRQVQFLSHQSKIATKIELFTALQPPAGAIVFKRLGYLSLDSNERSQFQARELKSVYVDVPAQFLRILFHKCHINRYNIVNQVGLIALSCLGEVLDPQAAAVGSPEATTIKPALSSPSASPSAASAPASPAAEKPEVASGPPLAAAAAASRSPPAALAPAPRPKVPGDLDDVDESKYDVRTLEKLKSLAAEKQRFIDNEDYEGAKRCKEMLTRLKQTGLKLRELEMKKRDAVENEEYDLAKSLKAQIDALREGSDAPSSARTPTQSVPAEAPTPATNSGRQQRPPPPNPAPEKSERPSARPGHGGGGYAEPLELPRTPSQSSTAAPPRSSFGGGLPVSGRDAEMARGGPYGGDAGVPNGQPPRAPQLAGAHNPLAGVAHAEDLGQPEPLAAGFENEAGPLYALFGEYIVNCIYSKTWSLRDAALQKLSLQLRGGSCEAGNQDIDRLLHGYATILTRTVADKNVQVFNSSATLLQAVCHNL</sequence>
<dbReference type="AlphaFoldDB" id="A0A813DP71"/>
<dbReference type="InterPro" id="IPR052607">
    <property type="entry name" value="CEP104-like"/>
</dbReference>
<evidence type="ECO:0000256" key="1">
    <source>
        <dbReference type="SAM" id="MobiDB-lite"/>
    </source>
</evidence>
<name>A0A813DP71_POLGL</name>
<feature type="compositionally biased region" description="Polar residues" evidence="1">
    <location>
        <begin position="316"/>
        <end position="327"/>
    </location>
</feature>
<accession>A0A813DP71</accession>
<dbReference type="PANTHER" id="PTHR13371">
    <property type="entry name" value="GLYCINE-, GLUTAMATE-, THIENYLCYCLOHEXYLPIPERIDINE-BINDING PROTEIN"/>
    <property type="match status" value="1"/>
</dbReference>
<dbReference type="Gene3D" id="1.25.10.10">
    <property type="entry name" value="Leucine-rich Repeat Variant"/>
    <property type="match status" value="1"/>
</dbReference>
<feature type="region of interest" description="Disordered" evidence="1">
    <location>
        <begin position="170"/>
        <end position="232"/>
    </location>
</feature>
<dbReference type="InterPro" id="IPR001943">
    <property type="entry name" value="UVR_dom"/>
</dbReference>
<dbReference type="InterPro" id="IPR048739">
    <property type="entry name" value="CEP104_N"/>
</dbReference>
<feature type="compositionally biased region" description="Low complexity" evidence="1">
    <location>
        <begin position="201"/>
        <end position="219"/>
    </location>
</feature>
<feature type="region of interest" description="Disordered" evidence="1">
    <location>
        <begin position="309"/>
        <end position="430"/>
    </location>
</feature>
<keyword evidence="5" id="KW-1185">Reference proteome</keyword>